<dbReference type="InterPro" id="IPR030382">
    <property type="entry name" value="MeTrfase_TRM5/TYW2"/>
</dbReference>
<organism evidence="7 8">
    <name type="scientific">Candidatus Methanodesulfokora washburnensis</name>
    <dbReference type="NCBI Taxonomy" id="2478471"/>
    <lineage>
        <taxon>Archaea</taxon>
        <taxon>Thermoproteota</taxon>
        <taxon>Candidatus Korarchaeia</taxon>
        <taxon>Candidatus Korarchaeia incertae sedis</taxon>
        <taxon>Candidatus Methanodesulfokora</taxon>
    </lineage>
</organism>
<evidence type="ECO:0000256" key="3">
    <source>
        <dbReference type="ARBA" id="ARBA00022679"/>
    </source>
</evidence>
<dbReference type="Gene3D" id="3.30.300.110">
    <property type="entry name" value="Met-10+ protein-like domains"/>
    <property type="match status" value="1"/>
</dbReference>
<protein>
    <submittedName>
        <fullName evidence="7">Class I SAM-dependent methyltransferase family protein</fullName>
    </submittedName>
</protein>
<dbReference type="InterPro" id="IPR056743">
    <property type="entry name" value="TRM5-TYW2-like_MTfase"/>
</dbReference>
<comment type="caution">
    <text evidence="7">The sequence shown here is derived from an EMBL/GenBank/DDBJ whole genome shotgun (WGS) entry which is preliminary data.</text>
</comment>
<dbReference type="Proteomes" id="UP000277582">
    <property type="component" value="Unassembled WGS sequence"/>
</dbReference>
<dbReference type="AlphaFoldDB" id="A0A429GFG8"/>
<dbReference type="EMBL" id="RCOS01000156">
    <property type="protein sequence ID" value="RSN72386.1"/>
    <property type="molecule type" value="Genomic_DNA"/>
</dbReference>
<reference evidence="7 8" key="1">
    <citation type="submission" date="2018-10" db="EMBL/GenBank/DDBJ databases">
        <title>Co-occurring genomic capacity for anaerobic methane metabolism and dissimilatory sulfite reduction discovered in the Korarchaeota.</title>
        <authorList>
            <person name="Mckay L.J."/>
            <person name="Dlakic M."/>
            <person name="Fields M.W."/>
            <person name="Delmont T.O."/>
            <person name="Eren A.M."/>
            <person name="Jay Z.J."/>
            <person name="Klingelsmith K.B."/>
            <person name="Rusch D.B."/>
            <person name="Inskeep W.P."/>
        </authorList>
    </citation>
    <scope>NUCLEOTIDE SEQUENCE [LARGE SCALE GENOMIC DNA]</scope>
    <source>
        <strain evidence="7 8">MDKW</strain>
    </source>
</reference>
<dbReference type="SUPFAM" id="SSF53335">
    <property type="entry name" value="S-adenosyl-L-methionine-dependent methyltransferases"/>
    <property type="match status" value="1"/>
</dbReference>
<dbReference type="GO" id="GO:0002939">
    <property type="term" value="P:tRNA N1-guanine methylation"/>
    <property type="evidence" value="ECO:0007669"/>
    <property type="project" value="TreeGrafter"/>
</dbReference>
<feature type="domain" description="SAM-dependent methyltransferase TRM5/TYW2-type" evidence="6">
    <location>
        <begin position="31"/>
        <end position="286"/>
    </location>
</feature>
<evidence type="ECO:0000256" key="1">
    <source>
        <dbReference type="ARBA" id="ARBA00022490"/>
    </source>
</evidence>
<keyword evidence="8" id="KW-1185">Reference proteome</keyword>
<dbReference type="GO" id="GO:0005737">
    <property type="term" value="C:cytoplasm"/>
    <property type="evidence" value="ECO:0007669"/>
    <property type="project" value="TreeGrafter"/>
</dbReference>
<evidence type="ECO:0000256" key="4">
    <source>
        <dbReference type="ARBA" id="ARBA00022691"/>
    </source>
</evidence>
<keyword evidence="4" id="KW-0949">S-adenosyl-L-methionine</keyword>
<name>A0A429GFG8_9CREN</name>
<evidence type="ECO:0000256" key="5">
    <source>
        <dbReference type="ARBA" id="ARBA00022694"/>
    </source>
</evidence>
<evidence type="ECO:0000313" key="8">
    <source>
        <dbReference type="Proteomes" id="UP000277582"/>
    </source>
</evidence>
<keyword evidence="3 7" id="KW-0808">Transferase</keyword>
<evidence type="ECO:0000256" key="2">
    <source>
        <dbReference type="ARBA" id="ARBA00022603"/>
    </source>
</evidence>
<gene>
    <name evidence="7" type="ORF">D6D85_13950</name>
</gene>
<keyword evidence="1" id="KW-0963">Cytoplasm</keyword>
<dbReference type="PROSITE" id="PS51684">
    <property type="entry name" value="SAM_MT_TRM5_TYW2"/>
    <property type="match status" value="1"/>
</dbReference>
<dbReference type="PANTHER" id="PTHR23245">
    <property type="entry name" value="TRNA METHYLTRANSFERASE"/>
    <property type="match status" value="1"/>
</dbReference>
<evidence type="ECO:0000259" key="6">
    <source>
        <dbReference type="PROSITE" id="PS51684"/>
    </source>
</evidence>
<keyword evidence="2 7" id="KW-0489">Methyltransferase</keyword>
<evidence type="ECO:0000313" key="7">
    <source>
        <dbReference type="EMBL" id="RSN72386.1"/>
    </source>
</evidence>
<dbReference type="Pfam" id="PF02475">
    <property type="entry name" value="TRM5-TYW2_MTfase"/>
    <property type="match status" value="1"/>
</dbReference>
<dbReference type="CDD" id="cd02440">
    <property type="entry name" value="AdoMet_MTases"/>
    <property type="match status" value="1"/>
</dbReference>
<sequence length="289" mass="33617">MPIHPRALALGFLGTHFYNYQLILKEMKYSFDIIGSREKAVAVIKMNYEGNPEEIAEEIMRRHKNVKSVLLEESPREGDTRLRKLRLVKGSEDTEVVHIEYGIRIKLDPRFVYFSPREGEERQRIASKVRPGEEVLVMFAGVGPYALAVAKRQPEAHVIGVEINEVAYKYFLENIRINKMEGRVEAVLGDVRDVCPRFFGMFDRVIMPLPLHAYHFLDIAIKCLKNLGGELHFYYWGGEDAFEKAEILVREEAEKLGFSSTVLERRRVSSYSPRTWKVRVDFKLERKQH</sequence>
<proteinExistence type="predicted"/>
<dbReference type="Gene3D" id="3.40.50.150">
    <property type="entry name" value="Vaccinia Virus protein VP39"/>
    <property type="match status" value="1"/>
</dbReference>
<dbReference type="PANTHER" id="PTHR23245:SF36">
    <property type="entry name" value="TRNA (GUANINE(37)-N1)-METHYLTRANSFERASE"/>
    <property type="match status" value="1"/>
</dbReference>
<accession>A0A429GFG8</accession>
<keyword evidence="5" id="KW-0819">tRNA processing</keyword>
<dbReference type="GO" id="GO:0008175">
    <property type="term" value="F:tRNA methyltransferase activity"/>
    <property type="evidence" value="ECO:0007669"/>
    <property type="project" value="TreeGrafter"/>
</dbReference>
<dbReference type="InterPro" id="IPR029063">
    <property type="entry name" value="SAM-dependent_MTases_sf"/>
</dbReference>